<dbReference type="PANTHER" id="PTHR43784">
    <property type="entry name" value="GDSL-LIKE LIPASE/ACYLHYDROLASE, PUTATIVE (AFU_ORTHOLOGUE AFUA_2G00820)-RELATED"/>
    <property type="match status" value="1"/>
</dbReference>
<keyword evidence="1" id="KW-0812">Transmembrane</keyword>
<dbReference type="EMBL" id="ASTJ01000011">
    <property type="protein sequence ID" value="EPC03968.1"/>
    <property type="molecule type" value="Genomic_DNA"/>
</dbReference>
<dbReference type="PATRIC" id="fig|1121939.11.peg.245"/>
<dbReference type="InterPro" id="IPR001087">
    <property type="entry name" value="GDSL"/>
</dbReference>
<dbReference type="Gene3D" id="3.40.50.1110">
    <property type="entry name" value="SGNH hydrolase"/>
    <property type="match status" value="1"/>
</dbReference>
<dbReference type="eggNOG" id="COG2755">
    <property type="taxonomic scope" value="Bacteria"/>
</dbReference>
<proteinExistence type="predicted"/>
<dbReference type="GO" id="GO:0016788">
    <property type="term" value="F:hydrolase activity, acting on ester bonds"/>
    <property type="evidence" value="ECO:0007669"/>
    <property type="project" value="InterPro"/>
</dbReference>
<evidence type="ECO:0000256" key="1">
    <source>
        <dbReference type="SAM" id="Phobius"/>
    </source>
</evidence>
<reference evidence="2 3" key="1">
    <citation type="journal article" date="2013" name="Genome Announc.">
        <title>Draft genome sequence of the moderately halophilic gammaproteobacterium Halomonas anticariensis FP35.</title>
        <authorList>
            <person name="Tahrioui A."/>
            <person name="Quesada E."/>
            <person name="Llamas I."/>
        </authorList>
    </citation>
    <scope>NUCLEOTIDE SEQUENCE [LARGE SCALE GENOMIC DNA]</scope>
    <source>
        <strain evidence="3">DSM 16096 / CECT 5854 / LMG 22089 / FP35</strain>
    </source>
</reference>
<dbReference type="STRING" id="1121939.L861_01310"/>
<name>S2KTU1_LITA3</name>
<feature type="transmembrane region" description="Helical" evidence="1">
    <location>
        <begin position="12"/>
        <end position="31"/>
    </location>
</feature>
<dbReference type="CDD" id="cd01830">
    <property type="entry name" value="XynE_like"/>
    <property type="match status" value="1"/>
</dbReference>
<keyword evidence="1" id="KW-0472">Membrane</keyword>
<protein>
    <submittedName>
        <fullName evidence="2">Uncharacterized protein</fullName>
    </submittedName>
</protein>
<evidence type="ECO:0000313" key="2">
    <source>
        <dbReference type="EMBL" id="EPC03968.1"/>
    </source>
</evidence>
<comment type="caution">
    <text evidence="2">The sequence shown here is derived from an EMBL/GenBank/DDBJ whole genome shotgun (WGS) entry which is preliminary data.</text>
</comment>
<evidence type="ECO:0000313" key="3">
    <source>
        <dbReference type="Proteomes" id="UP000014463"/>
    </source>
</evidence>
<accession>S2KTU1</accession>
<sequence>MYGNETPLRRVLYWLPTWLLTALAVSTMLAMPMAEARANDNGNWIATWIASPQPRWEGDFPLPTNTPFQLWDQTIRQVARVSIGGERVRIALSNAYGSQPLVIGAAHLARADSDSAIHPESGTALTFSGQRQISIPPGARVVSDPVKLSVEALDQLAVSLYLPEPTPPATFHWDGLQTAYVGTGNQVGATTLTPQATLDIRLFLSGILVDAVEDSRAVVAFGDSITDGNASTLNANHRWPDFLARRLTNDNVAVLNAGISGARLLHSRMGENALARFERDVLSQPEVESVIVLMGINDIGWPQTPLKPAEDLPTADDLIAAYRQLIARAHIHDVRIIGATLTPFEGALRDTPMRGYYNAEKEQLRQTVNEWIRTSGEFDAVIDFDTVTRDPEQPTRLHPDYDSGDHLHPSDEGYEAMAEAVDIDALFGTQQ</sequence>
<gene>
    <name evidence="2" type="ORF">L861_01310</name>
</gene>
<organism evidence="2 3">
    <name type="scientific">Litchfieldella anticariensis (strain DSM 16096 / CECT 5854 / CIP 108499 / LMG 22089 / FP35)</name>
    <name type="common">Halomonas anticariensis</name>
    <dbReference type="NCBI Taxonomy" id="1121939"/>
    <lineage>
        <taxon>Bacteria</taxon>
        <taxon>Pseudomonadati</taxon>
        <taxon>Pseudomonadota</taxon>
        <taxon>Gammaproteobacteria</taxon>
        <taxon>Oceanospirillales</taxon>
        <taxon>Halomonadaceae</taxon>
        <taxon>Litchfieldella</taxon>
    </lineage>
</organism>
<dbReference type="RefSeq" id="WP_016414702.1">
    <property type="nucleotide sequence ID" value="NZ_AUAB01000020.1"/>
</dbReference>
<dbReference type="SUPFAM" id="SSF52266">
    <property type="entry name" value="SGNH hydrolase"/>
    <property type="match status" value="1"/>
</dbReference>
<dbReference type="InterPro" id="IPR053140">
    <property type="entry name" value="GDSL_Rv0518-like"/>
</dbReference>
<dbReference type="Pfam" id="PF00657">
    <property type="entry name" value="Lipase_GDSL"/>
    <property type="match status" value="1"/>
</dbReference>
<dbReference type="Proteomes" id="UP000014463">
    <property type="component" value="Unassembled WGS sequence"/>
</dbReference>
<dbReference type="AlphaFoldDB" id="S2KTU1"/>
<dbReference type="InterPro" id="IPR036514">
    <property type="entry name" value="SGNH_hydro_sf"/>
</dbReference>
<keyword evidence="3" id="KW-1185">Reference proteome</keyword>
<dbReference type="PANTHER" id="PTHR43784:SF2">
    <property type="entry name" value="GDSL-LIKE LIPASE_ACYLHYDROLASE, PUTATIVE (AFU_ORTHOLOGUE AFUA_2G00820)-RELATED"/>
    <property type="match status" value="1"/>
</dbReference>
<keyword evidence="1" id="KW-1133">Transmembrane helix</keyword>